<comment type="caution">
    <text evidence="2">The sequence shown here is derived from an EMBL/GenBank/DDBJ whole genome shotgun (WGS) entry which is preliminary data.</text>
</comment>
<feature type="non-terminal residue" evidence="2">
    <location>
        <position position="61"/>
    </location>
</feature>
<dbReference type="Proteomes" id="UP000663848">
    <property type="component" value="Unassembled WGS sequence"/>
</dbReference>
<dbReference type="AlphaFoldDB" id="A0A822F5H9"/>
<dbReference type="EMBL" id="CAJOBR010080287">
    <property type="protein sequence ID" value="CAF5121679.1"/>
    <property type="molecule type" value="Genomic_DNA"/>
</dbReference>
<evidence type="ECO:0000313" key="3">
    <source>
        <dbReference type="Proteomes" id="UP000663848"/>
    </source>
</evidence>
<feature type="compositionally biased region" description="Polar residues" evidence="1">
    <location>
        <begin position="48"/>
        <end position="61"/>
    </location>
</feature>
<accession>A0A822F5H9</accession>
<feature type="region of interest" description="Disordered" evidence="1">
    <location>
        <begin position="33"/>
        <end position="61"/>
    </location>
</feature>
<feature type="non-terminal residue" evidence="2">
    <location>
        <position position="1"/>
    </location>
</feature>
<reference evidence="2" key="1">
    <citation type="submission" date="2021-02" db="EMBL/GenBank/DDBJ databases">
        <authorList>
            <person name="Nowell W R."/>
        </authorList>
    </citation>
    <scope>NUCLEOTIDE SEQUENCE</scope>
</reference>
<gene>
    <name evidence="2" type="ORF">QYT958_LOCUS46098</name>
</gene>
<proteinExistence type="predicted"/>
<sequence>LLLAGGVNRSGSLPIIPLTPGGLLIPFQPSETRGLRPGPLPRAGGYGSNLQNFTDIQQQID</sequence>
<protein>
    <submittedName>
        <fullName evidence="2">Uncharacterized protein</fullName>
    </submittedName>
</protein>
<evidence type="ECO:0000313" key="2">
    <source>
        <dbReference type="EMBL" id="CAF5121679.1"/>
    </source>
</evidence>
<name>A0A822F5H9_9BILA</name>
<organism evidence="2 3">
    <name type="scientific">Rotaria socialis</name>
    <dbReference type="NCBI Taxonomy" id="392032"/>
    <lineage>
        <taxon>Eukaryota</taxon>
        <taxon>Metazoa</taxon>
        <taxon>Spiralia</taxon>
        <taxon>Gnathifera</taxon>
        <taxon>Rotifera</taxon>
        <taxon>Eurotatoria</taxon>
        <taxon>Bdelloidea</taxon>
        <taxon>Philodinida</taxon>
        <taxon>Philodinidae</taxon>
        <taxon>Rotaria</taxon>
    </lineage>
</organism>
<evidence type="ECO:0000256" key="1">
    <source>
        <dbReference type="SAM" id="MobiDB-lite"/>
    </source>
</evidence>